<dbReference type="EMBL" id="GBRH01279710">
    <property type="protein sequence ID" value="JAD18185.1"/>
    <property type="molecule type" value="Transcribed_RNA"/>
</dbReference>
<accession>A0A0A8XZY6</accession>
<sequence>MLHYPTSNSKAEIWVEPEVVCNFQVHIIGRWLDHLST</sequence>
<organism evidence="1">
    <name type="scientific">Arundo donax</name>
    <name type="common">Giant reed</name>
    <name type="synonym">Donax arundinaceus</name>
    <dbReference type="NCBI Taxonomy" id="35708"/>
    <lineage>
        <taxon>Eukaryota</taxon>
        <taxon>Viridiplantae</taxon>
        <taxon>Streptophyta</taxon>
        <taxon>Embryophyta</taxon>
        <taxon>Tracheophyta</taxon>
        <taxon>Spermatophyta</taxon>
        <taxon>Magnoliopsida</taxon>
        <taxon>Liliopsida</taxon>
        <taxon>Poales</taxon>
        <taxon>Poaceae</taxon>
        <taxon>PACMAD clade</taxon>
        <taxon>Arundinoideae</taxon>
        <taxon>Arundineae</taxon>
        <taxon>Arundo</taxon>
    </lineage>
</organism>
<name>A0A0A8XZY6_ARUDO</name>
<proteinExistence type="predicted"/>
<protein>
    <submittedName>
        <fullName evidence="1">Uncharacterized protein</fullName>
    </submittedName>
</protein>
<reference evidence="1" key="1">
    <citation type="submission" date="2014-09" db="EMBL/GenBank/DDBJ databases">
        <authorList>
            <person name="Magalhaes I.L.F."/>
            <person name="Oliveira U."/>
            <person name="Santos F.R."/>
            <person name="Vidigal T.H.D.A."/>
            <person name="Brescovit A.D."/>
            <person name="Santos A.J."/>
        </authorList>
    </citation>
    <scope>NUCLEOTIDE SEQUENCE</scope>
    <source>
        <tissue evidence="1">Shoot tissue taken approximately 20 cm above the soil surface</tissue>
    </source>
</reference>
<evidence type="ECO:0000313" key="1">
    <source>
        <dbReference type="EMBL" id="JAD18185.1"/>
    </source>
</evidence>
<dbReference type="AlphaFoldDB" id="A0A0A8XZY6"/>
<reference evidence="1" key="2">
    <citation type="journal article" date="2015" name="Data Brief">
        <title>Shoot transcriptome of the giant reed, Arundo donax.</title>
        <authorList>
            <person name="Barrero R.A."/>
            <person name="Guerrero F.D."/>
            <person name="Moolhuijzen P."/>
            <person name="Goolsby J.A."/>
            <person name="Tidwell J."/>
            <person name="Bellgard S.E."/>
            <person name="Bellgard M.I."/>
        </authorList>
    </citation>
    <scope>NUCLEOTIDE SEQUENCE</scope>
    <source>
        <tissue evidence="1">Shoot tissue taken approximately 20 cm above the soil surface</tissue>
    </source>
</reference>